<dbReference type="AlphaFoldDB" id="A0A0N5BP14"/>
<evidence type="ECO:0000256" key="2">
    <source>
        <dbReference type="SAM" id="MobiDB-lite"/>
    </source>
</evidence>
<protein>
    <recommendedName>
        <fullName evidence="1">Receptor expression-enhancing protein</fullName>
    </recommendedName>
</protein>
<dbReference type="STRING" id="174720.A0A0N5BP14"/>
<dbReference type="PANTHER" id="PTHR12300">
    <property type="entry name" value="HVA22-LIKE PROTEINS"/>
    <property type="match status" value="1"/>
</dbReference>
<keyword evidence="3" id="KW-1185">Reference proteome</keyword>
<name>A0A0N5BP14_STREA</name>
<dbReference type="PANTHER" id="PTHR12300:SF34">
    <property type="entry name" value="RECEPTOR EXPRESSION-ENHANCING PROTEIN"/>
    <property type="match status" value="1"/>
</dbReference>
<comment type="subcellular location">
    <subcellularLocation>
        <location evidence="1">Membrane</location>
        <topology evidence="1">Multi-pass membrane protein</topology>
    </subcellularLocation>
</comment>
<keyword evidence="1" id="KW-0812">Transmembrane</keyword>
<dbReference type="InterPro" id="IPR004345">
    <property type="entry name" value="TB2_DP1_HVA22"/>
</dbReference>
<reference evidence="4" key="1">
    <citation type="submission" date="2017-02" db="UniProtKB">
        <authorList>
            <consortium name="WormBaseParasite"/>
        </authorList>
    </citation>
    <scope>IDENTIFICATION</scope>
</reference>
<organism evidence="3 4">
    <name type="scientific">Strongyloides papillosus</name>
    <name type="common">Intestinal threadworm</name>
    <dbReference type="NCBI Taxonomy" id="174720"/>
    <lineage>
        <taxon>Eukaryota</taxon>
        <taxon>Metazoa</taxon>
        <taxon>Ecdysozoa</taxon>
        <taxon>Nematoda</taxon>
        <taxon>Chromadorea</taxon>
        <taxon>Rhabditida</taxon>
        <taxon>Tylenchina</taxon>
        <taxon>Panagrolaimomorpha</taxon>
        <taxon>Strongyloidoidea</taxon>
        <taxon>Strongyloididae</taxon>
        <taxon>Strongyloides</taxon>
    </lineage>
</organism>
<evidence type="ECO:0000256" key="1">
    <source>
        <dbReference type="RuleBase" id="RU362006"/>
    </source>
</evidence>
<accession>A0A0N5BP14</accession>
<dbReference type="Proteomes" id="UP000046392">
    <property type="component" value="Unplaced"/>
</dbReference>
<feature type="region of interest" description="Disordered" evidence="2">
    <location>
        <begin position="1"/>
        <end position="23"/>
    </location>
</feature>
<sequence>MSEATNTARPAPPSLRGEPDEGGAVDFKKEHEKFIKSLNDVQDPTLKIVFSKFEETTGQKREFLLYGVGGILALYLVAGSAAQLVCNCIGAGYPAYRSIKAVKSTDKDDDTLWLTYWCVFGVFSCFDFFSDAICGFFPIYWLVKVIFLLYLSLPQTNGAIKLYKKYVEPMHKKIEEFLGDKQ</sequence>
<comment type="similarity">
    <text evidence="1">Belongs to the DP1 family.</text>
</comment>
<proteinExistence type="inferred from homology"/>
<evidence type="ECO:0000313" key="4">
    <source>
        <dbReference type="WBParaSite" id="SPAL_0000764200.1"/>
    </source>
</evidence>
<dbReference type="GO" id="GO:0016020">
    <property type="term" value="C:membrane"/>
    <property type="evidence" value="ECO:0007669"/>
    <property type="project" value="UniProtKB-SubCell"/>
</dbReference>
<dbReference type="Pfam" id="PF03134">
    <property type="entry name" value="TB2_DP1_HVA22"/>
    <property type="match status" value="1"/>
</dbReference>
<keyword evidence="1" id="KW-1133">Transmembrane helix</keyword>
<dbReference type="WBParaSite" id="SPAL_0000764200.1">
    <property type="protein sequence ID" value="SPAL_0000764200.1"/>
    <property type="gene ID" value="SPAL_0000764200"/>
</dbReference>
<feature type="transmembrane region" description="Helical" evidence="1">
    <location>
        <begin position="135"/>
        <end position="153"/>
    </location>
</feature>
<evidence type="ECO:0000313" key="3">
    <source>
        <dbReference type="Proteomes" id="UP000046392"/>
    </source>
</evidence>
<feature type="transmembrane region" description="Helical" evidence="1">
    <location>
        <begin position="63"/>
        <end position="90"/>
    </location>
</feature>
<keyword evidence="1" id="KW-0472">Membrane</keyword>